<dbReference type="InParanoid" id="E4ZG02"/>
<sequence>MLGAPARVLVPGGVVHRESEDIVACACRLQQDI</sequence>
<organism evidence="1 2">
    <name type="scientific">Leptosphaeria maculans (strain JN3 / isolate v23.1.3 / race Av1-4-5-6-7-8)</name>
    <name type="common">Blackleg fungus</name>
    <name type="synonym">Phoma lingam</name>
    <dbReference type="NCBI Taxonomy" id="985895"/>
    <lineage>
        <taxon>Eukaryota</taxon>
        <taxon>Fungi</taxon>
        <taxon>Dikarya</taxon>
        <taxon>Ascomycota</taxon>
        <taxon>Pezizomycotina</taxon>
        <taxon>Dothideomycetes</taxon>
        <taxon>Pleosporomycetidae</taxon>
        <taxon>Pleosporales</taxon>
        <taxon>Pleosporineae</taxon>
        <taxon>Leptosphaeriaceae</taxon>
        <taxon>Plenodomus</taxon>
        <taxon>Plenodomus lingam/Leptosphaeria maculans species complex</taxon>
    </lineage>
</organism>
<evidence type="ECO:0000313" key="2">
    <source>
        <dbReference type="Proteomes" id="UP000002668"/>
    </source>
</evidence>
<keyword evidence="2" id="KW-1185">Reference proteome</keyword>
<protein>
    <submittedName>
        <fullName evidence="1">Uncharacterized protein</fullName>
    </submittedName>
</protein>
<reference evidence="2" key="1">
    <citation type="journal article" date="2011" name="Nat. Commun.">
        <title>Effector diversification within compartments of the Leptosphaeria maculans genome affected by Repeat-Induced Point mutations.</title>
        <authorList>
            <person name="Rouxel T."/>
            <person name="Grandaubert J."/>
            <person name="Hane J.K."/>
            <person name="Hoede C."/>
            <person name="van de Wouw A.P."/>
            <person name="Couloux A."/>
            <person name="Dominguez V."/>
            <person name="Anthouard V."/>
            <person name="Bally P."/>
            <person name="Bourras S."/>
            <person name="Cozijnsen A.J."/>
            <person name="Ciuffetti L.M."/>
            <person name="Degrave A."/>
            <person name="Dilmaghani A."/>
            <person name="Duret L."/>
            <person name="Fudal I."/>
            <person name="Goodwin S.B."/>
            <person name="Gout L."/>
            <person name="Glaser N."/>
            <person name="Linglin J."/>
            <person name="Kema G.H.J."/>
            <person name="Lapalu N."/>
            <person name="Lawrence C.B."/>
            <person name="May K."/>
            <person name="Meyer M."/>
            <person name="Ollivier B."/>
            <person name="Poulain J."/>
            <person name="Schoch C.L."/>
            <person name="Simon A."/>
            <person name="Spatafora J.W."/>
            <person name="Stachowiak A."/>
            <person name="Turgeon B.G."/>
            <person name="Tyler B.M."/>
            <person name="Vincent D."/>
            <person name="Weissenbach J."/>
            <person name="Amselem J."/>
            <person name="Quesneville H."/>
            <person name="Oliver R.P."/>
            <person name="Wincker P."/>
            <person name="Balesdent M.-H."/>
            <person name="Howlett B.J."/>
        </authorList>
    </citation>
    <scope>NUCLEOTIDE SEQUENCE [LARGE SCALE GENOMIC DNA]</scope>
    <source>
        <strain evidence="2">JN3 / isolate v23.1.3 / race Av1-4-5-6-7-8</strain>
    </source>
</reference>
<name>E4ZG02_LEPMJ</name>
<accession>E4ZG02</accession>
<dbReference type="VEuPathDB" id="FungiDB:LEMA_uP063480.1"/>
<proteinExistence type="predicted"/>
<dbReference type="HOGENOM" id="CLU_3384906_0_0_1"/>
<dbReference type="AlphaFoldDB" id="E4ZG02"/>
<dbReference type="Proteomes" id="UP000002668">
    <property type="component" value="Genome"/>
</dbReference>
<dbReference type="EMBL" id="FP929064">
    <property type="protein sequence ID" value="CBX90222.1"/>
    <property type="molecule type" value="Genomic_DNA"/>
</dbReference>
<evidence type="ECO:0000313" key="1">
    <source>
        <dbReference type="EMBL" id="CBX90222.1"/>
    </source>
</evidence>
<gene>
    <name evidence="1" type="ORF">LEMA_uP063480.1</name>
</gene>